<dbReference type="Proteomes" id="UP000501705">
    <property type="component" value="Chromosome"/>
</dbReference>
<reference evidence="1 2" key="1">
    <citation type="journal article" date="2019" name="ACS Chem. Biol.">
        <title>Identification and Mobilization of a Cryptic Antibiotic Biosynthesis Gene Locus from a Human-Pathogenic Nocardia Isolate.</title>
        <authorList>
            <person name="Herisse M."/>
            <person name="Ishida K."/>
            <person name="Porter J.L."/>
            <person name="Howden B."/>
            <person name="Hertweck C."/>
            <person name="Stinear T.P."/>
            <person name="Pidot S.J."/>
        </authorList>
    </citation>
    <scope>NUCLEOTIDE SEQUENCE [LARGE SCALE GENOMIC DNA]</scope>
    <source>
        <strain evidence="1 2">AUSMDU00024985</strain>
    </source>
</reference>
<dbReference type="RefSeq" id="WP_167463990.1">
    <property type="nucleotide sequence ID" value="NZ_CP046171.1"/>
</dbReference>
<evidence type="ECO:0008006" key="3">
    <source>
        <dbReference type="Google" id="ProtNLM"/>
    </source>
</evidence>
<protein>
    <recommendedName>
        <fullName evidence="3">Glycolipid-binding domain-containing protein</fullName>
    </recommendedName>
</protein>
<organism evidence="1 2">
    <name type="scientific">Nocardia brasiliensis</name>
    <dbReference type="NCBI Taxonomy" id="37326"/>
    <lineage>
        <taxon>Bacteria</taxon>
        <taxon>Bacillati</taxon>
        <taxon>Actinomycetota</taxon>
        <taxon>Actinomycetes</taxon>
        <taxon>Mycobacteriales</taxon>
        <taxon>Nocardiaceae</taxon>
        <taxon>Nocardia</taxon>
    </lineage>
</organism>
<dbReference type="Pfam" id="PF06475">
    <property type="entry name" value="Glycolipid_bind"/>
    <property type="match status" value="1"/>
</dbReference>
<name>A0A6G9XVB4_NOCBR</name>
<evidence type="ECO:0000313" key="1">
    <source>
        <dbReference type="EMBL" id="QIS04892.1"/>
    </source>
</evidence>
<sequence length="189" mass="20932">MVTRRQLLWAVTETAGFESCWLSTDGLALHAEGRAVGQSPAPYWLSYTLDTDEHAVTTRMTVTAVTETDRRDLELRRTGSVWNVDSTPRPDLADALDCDLAFSPLTNTMPILRTDLHRNPGSADFHMAFIEVPSLEVALSQQSYTHLTTTAEGATVRFSAGTYIRDLEIDRDGLVVTYPTLAHRVPPTP</sequence>
<dbReference type="InterPro" id="IPR009467">
    <property type="entry name" value="Glycolipid-bd_prot_put"/>
</dbReference>
<evidence type="ECO:0000313" key="2">
    <source>
        <dbReference type="Proteomes" id="UP000501705"/>
    </source>
</evidence>
<gene>
    <name evidence="1" type="ORF">F5X71_23460</name>
</gene>
<accession>A0A6G9XVB4</accession>
<dbReference type="AlphaFoldDB" id="A0A6G9XVB4"/>
<dbReference type="SUPFAM" id="SSF159275">
    <property type="entry name" value="PA1994-like"/>
    <property type="match status" value="1"/>
</dbReference>
<dbReference type="EMBL" id="CP046171">
    <property type="protein sequence ID" value="QIS04892.1"/>
    <property type="molecule type" value="Genomic_DNA"/>
</dbReference>
<proteinExistence type="predicted"/>